<gene>
    <name evidence="1" type="ORF">C9I57_14020</name>
</gene>
<dbReference type="RefSeq" id="WP_107151273.1">
    <property type="nucleotide sequence ID" value="NZ_PYUC01000006.1"/>
</dbReference>
<dbReference type="SUPFAM" id="SSF54427">
    <property type="entry name" value="NTF2-like"/>
    <property type="match status" value="1"/>
</dbReference>
<dbReference type="PANTHER" id="PTHR38436">
    <property type="entry name" value="POLYKETIDE CYCLASE SNOAL-LIKE DOMAIN"/>
    <property type="match status" value="1"/>
</dbReference>
<dbReference type="AlphaFoldDB" id="A0A2T3XUR8"/>
<dbReference type="InterPro" id="IPR009959">
    <property type="entry name" value="Cyclase_SnoaL-like"/>
</dbReference>
<comment type="caution">
    <text evidence="1">The sequence shown here is derived from an EMBL/GenBank/DDBJ whole genome shotgun (WGS) entry which is preliminary data.</text>
</comment>
<dbReference type="Gene3D" id="3.10.450.50">
    <property type="match status" value="1"/>
</dbReference>
<evidence type="ECO:0000313" key="2">
    <source>
        <dbReference type="Proteomes" id="UP000240638"/>
    </source>
</evidence>
<dbReference type="GO" id="GO:0030638">
    <property type="term" value="P:polyketide metabolic process"/>
    <property type="evidence" value="ECO:0007669"/>
    <property type="project" value="InterPro"/>
</dbReference>
<dbReference type="EMBL" id="PYUC01000006">
    <property type="protein sequence ID" value="PTB20202.1"/>
    <property type="molecule type" value="Genomic_DNA"/>
</dbReference>
<evidence type="ECO:0000313" key="1">
    <source>
        <dbReference type="EMBL" id="PTB20202.1"/>
    </source>
</evidence>
<dbReference type="InterPro" id="IPR032710">
    <property type="entry name" value="NTF2-like_dom_sf"/>
</dbReference>
<dbReference type="Proteomes" id="UP000240638">
    <property type="component" value="Unassembled WGS sequence"/>
</dbReference>
<accession>A0A2T3XUR8</accession>
<name>A0A2T3XUR8_9BURK</name>
<proteinExistence type="predicted"/>
<reference evidence="1 2" key="1">
    <citation type="submission" date="2018-03" db="EMBL/GenBank/DDBJ databases">
        <title>Whole genome analyses suggest that Burkholderia sensu lato contains two further novel genera in the rhizoxinica-symbiotica group Mycetohabitans gen. nov., and Trinickia gen. nov.: implications for the evolution of diazotrophy and nodulation in the Burkholderiaceae.</title>
        <authorList>
            <person name="Estrada De Los Santos P."/>
            <person name="Palmer M."/>
            <person name="Chavez-Ramirez B."/>
            <person name="Steenkamp E.T."/>
            <person name="Hirsch A.M."/>
            <person name="Manyaka P."/>
            <person name="Maluk M."/>
            <person name="Lafos M."/>
            <person name="Crook M."/>
            <person name="Gross E."/>
            <person name="Simon M.F."/>
            <person name="Bueno Dos Reis Junior F."/>
            <person name="Poole P.S."/>
            <person name="Venter S.N."/>
            <person name="James E.K."/>
        </authorList>
    </citation>
    <scope>NUCLEOTIDE SEQUENCE [LARGE SCALE GENOMIC DNA]</scope>
    <source>
        <strain evidence="1 2">JPY-366</strain>
    </source>
</reference>
<dbReference type="PANTHER" id="PTHR38436:SF1">
    <property type="entry name" value="ESTER CYCLASE"/>
    <property type="match status" value="1"/>
</dbReference>
<sequence>MSRLDLRTIYRNYVDCLNKRDWASLGLFVDADVSHNGRPIGLSGYCKMLEQDVRDIPDLHFDIELLVIEPPVVASRLRFDCTPRHTFLGLNIGGKRIAFTENVFYAFRGDKIVNVWSVIDKGAIEAQLQSESPGRS</sequence>
<protein>
    <submittedName>
        <fullName evidence="1">Ester cyclase</fullName>
    </submittedName>
</protein>
<organism evidence="1 2">
    <name type="scientific">Trinickia symbiotica</name>
    <dbReference type="NCBI Taxonomy" id="863227"/>
    <lineage>
        <taxon>Bacteria</taxon>
        <taxon>Pseudomonadati</taxon>
        <taxon>Pseudomonadota</taxon>
        <taxon>Betaproteobacteria</taxon>
        <taxon>Burkholderiales</taxon>
        <taxon>Burkholderiaceae</taxon>
        <taxon>Trinickia</taxon>
    </lineage>
</organism>
<dbReference type="Pfam" id="PF07366">
    <property type="entry name" value="SnoaL"/>
    <property type="match status" value="1"/>
</dbReference>